<evidence type="ECO:0000313" key="1">
    <source>
        <dbReference type="EMBL" id="KDS34838.1"/>
    </source>
</evidence>
<protein>
    <submittedName>
        <fullName evidence="1">50S ribosome-binding GTPase family protein</fullName>
    </submittedName>
</protein>
<dbReference type="InterPro" id="IPR027417">
    <property type="entry name" value="P-loop_NTPase"/>
</dbReference>
<dbReference type="Gene3D" id="3.30.160.250">
    <property type="match status" value="1"/>
</dbReference>
<dbReference type="Gene3D" id="3.40.50.300">
    <property type="entry name" value="P-loop containing nucleotide triphosphate hydrolases"/>
    <property type="match status" value="1"/>
</dbReference>
<dbReference type="InterPro" id="IPR035069">
    <property type="entry name" value="TTHA1013/TTHA0281-like"/>
</dbReference>
<organism evidence="1 2">
    <name type="scientific">Parabacteroides distasonis str. 3776 D15 i</name>
    <dbReference type="NCBI Taxonomy" id="1339342"/>
    <lineage>
        <taxon>Bacteria</taxon>
        <taxon>Pseudomonadati</taxon>
        <taxon>Bacteroidota</taxon>
        <taxon>Bacteroidia</taxon>
        <taxon>Bacteroidales</taxon>
        <taxon>Tannerellaceae</taxon>
        <taxon>Parabacteroides</taxon>
    </lineage>
</organism>
<accession>A0AB34L3X0</accession>
<dbReference type="EMBL" id="JNHK01000097">
    <property type="protein sequence ID" value="KDS34838.1"/>
    <property type="molecule type" value="Genomic_DNA"/>
</dbReference>
<gene>
    <name evidence="1" type="ORF">M091_2785</name>
</gene>
<reference evidence="1 2" key="1">
    <citation type="submission" date="2014-04" db="EMBL/GenBank/DDBJ databases">
        <authorList>
            <person name="Sears C."/>
            <person name="Carroll K."/>
            <person name="Sack B.R."/>
            <person name="Qadri F."/>
            <person name="Myers L.L."/>
            <person name="Chung G.-T."/>
            <person name="Escheverria P."/>
            <person name="Fraser C.M."/>
            <person name="Sadzewicz L."/>
            <person name="Shefchek K.A."/>
            <person name="Tallon L."/>
            <person name="Das S.P."/>
            <person name="Daugherty S."/>
            <person name="Mongodin E.F."/>
        </authorList>
    </citation>
    <scope>NUCLEOTIDE SEQUENCE [LARGE SCALE GENOMIC DNA]</scope>
    <source>
        <strain evidence="1 2">3776 D15 i</strain>
    </source>
</reference>
<dbReference type="Proteomes" id="UP000027850">
    <property type="component" value="Unassembled WGS sequence"/>
</dbReference>
<name>A0AB34L3X0_PARDI</name>
<dbReference type="RefSeq" id="WP_051635800.1">
    <property type="nucleotide sequence ID" value="NZ_JNHK01000097.1"/>
</dbReference>
<proteinExistence type="predicted"/>
<comment type="caution">
    <text evidence="1">The sequence shown here is derived from an EMBL/GenBank/DDBJ whole genome shotgun (WGS) entry which is preliminary data.</text>
</comment>
<sequence>MGKYNNISEQRPFLLSHEKVSTRDIYPLTKMSESTNLNEIYILLDKWKYLICDFGSSTLDLTLGIRISIVGQSSKGKSSLINALLSTDKNCRNELEPLDFTILKDDDCKFNEILITRNESNIYTLDNRKIFCDKIYDMSILIDTIKNNNISNLSNPILSNFICDRKNILSLYDNFIINDNLKEEQKVISIFDNKTNEEEFYRCFSIYYLHNNKKNCLRNDICLYVFSKKGCNTLNIIYDTYSKYNKRTFLNPVLDSGTKGLEENITKSDFDECLINKKDNMNTIKVIISYSDKNYFARIIELPGYIITGDSIEEIIKEINISIKKYIKISRELNWTIPNIFNSEYELEYEYTIEALLNKYSNIFTKSALAKITGINERQLWYYASGVRKPRKKQIDRINDGLKRLASELLSVNICL</sequence>
<dbReference type="SUPFAM" id="SSF143100">
    <property type="entry name" value="TTHA1013/TTHA0281-like"/>
    <property type="match status" value="1"/>
</dbReference>
<dbReference type="AlphaFoldDB" id="A0AB34L3X0"/>
<evidence type="ECO:0000313" key="2">
    <source>
        <dbReference type="Proteomes" id="UP000027850"/>
    </source>
</evidence>
<dbReference type="SUPFAM" id="SSF52540">
    <property type="entry name" value="P-loop containing nucleoside triphosphate hydrolases"/>
    <property type="match status" value="1"/>
</dbReference>